<dbReference type="AlphaFoldDB" id="A0A9W9RJL6"/>
<reference evidence="9" key="1">
    <citation type="submission" date="2022-11" db="EMBL/GenBank/DDBJ databases">
        <authorList>
            <person name="Petersen C."/>
        </authorList>
    </citation>
    <scope>NUCLEOTIDE SEQUENCE</scope>
    <source>
        <strain evidence="9">IBT 29864</strain>
    </source>
</reference>
<evidence type="ECO:0000256" key="3">
    <source>
        <dbReference type="ARBA" id="ARBA00022989"/>
    </source>
</evidence>
<dbReference type="Pfam" id="PF20684">
    <property type="entry name" value="Fung_rhodopsin"/>
    <property type="match status" value="1"/>
</dbReference>
<dbReference type="InterPro" id="IPR052337">
    <property type="entry name" value="SAT4-like"/>
</dbReference>
<dbReference type="RefSeq" id="XP_056550039.1">
    <property type="nucleotide sequence ID" value="XM_056704079.1"/>
</dbReference>
<dbReference type="GeneID" id="81443258"/>
<dbReference type="PANTHER" id="PTHR33048">
    <property type="entry name" value="PTH11-LIKE INTEGRAL MEMBRANE PROTEIN (AFU_ORTHOLOGUE AFUA_5G11245)"/>
    <property type="match status" value="1"/>
</dbReference>
<evidence type="ECO:0000256" key="6">
    <source>
        <dbReference type="SAM" id="MobiDB-lite"/>
    </source>
</evidence>
<protein>
    <recommendedName>
        <fullName evidence="8">Rhodopsin domain-containing protein</fullName>
    </recommendedName>
</protein>
<accession>A0A9W9RJL6</accession>
<organism evidence="9 10">
    <name type="scientific">Penicillium cataractarum</name>
    <dbReference type="NCBI Taxonomy" id="2100454"/>
    <lineage>
        <taxon>Eukaryota</taxon>
        <taxon>Fungi</taxon>
        <taxon>Dikarya</taxon>
        <taxon>Ascomycota</taxon>
        <taxon>Pezizomycotina</taxon>
        <taxon>Eurotiomycetes</taxon>
        <taxon>Eurotiomycetidae</taxon>
        <taxon>Eurotiales</taxon>
        <taxon>Aspergillaceae</taxon>
        <taxon>Penicillium</taxon>
    </lineage>
</organism>
<comment type="subcellular location">
    <subcellularLocation>
        <location evidence="1">Membrane</location>
        <topology evidence="1">Multi-pass membrane protein</topology>
    </subcellularLocation>
</comment>
<dbReference type="Proteomes" id="UP001147782">
    <property type="component" value="Unassembled WGS sequence"/>
</dbReference>
<keyword evidence="2 7" id="KW-0812">Transmembrane</keyword>
<keyword evidence="4 7" id="KW-0472">Membrane</keyword>
<dbReference type="InterPro" id="IPR049326">
    <property type="entry name" value="Rhodopsin_dom_fungi"/>
</dbReference>
<proteinExistence type="inferred from homology"/>
<feature type="transmembrane region" description="Helical" evidence="7">
    <location>
        <begin position="179"/>
        <end position="205"/>
    </location>
</feature>
<feature type="transmembrane region" description="Helical" evidence="7">
    <location>
        <begin position="217"/>
        <end position="240"/>
    </location>
</feature>
<evidence type="ECO:0000313" key="10">
    <source>
        <dbReference type="Proteomes" id="UP001147782"/>
    </source>
</evidence>
<evidence type="ECO:0000256" key="7">
    <source>
        <dbReference type="SAM" id="Phobius"/>
    </source>
</evidence>
<evidence type="ECO:0000256" key="1">
    <source>
        <dbReference type="ARBA" id="ARBA00004141"/>
    </source>
</evidence>
<evidence type="ECO:0000259" key="8">
    <source>
        <dbReference type="Pfam" id="PF20684"/>
    </source>
</evidence>
<feature type="transmembrane region" description="Helical" evidence="7">
    <location>
        <begin position="24"/>
        <end position="46"/>
    </location>
</feature>
<feature type="transmembrane region" description="Helical" evidence="7">
    <location>
        <begin position="58"/>
        <end position="81"/>
    </location>
</feature>
<evidence type="ECO:0000256" key="5">
    <source>
        <dbReference type="ARBA" id="ARBA00038359"/>
    </source>
</evidence>
<dbReference type="PANTHER" id="PTHR33048:SF159">
    <property type="entry name" value="MEMBRANE PROTEIN, PUTATIVE (AFU_ORTHOLOGUE AFUA_5G02860)-RELATED"/>
    <property type="match status" value="1"/>
</dbReference>
<evidence type="ECO:0000313" key="9">
    <source>
        <dbReference type="EMBL" id="KAJ5358753.1"/>
    </source>
</evidence>
<feature type="region of interest" description="Disordered" evidence="6">
    <location>
        <begin position="292"/>
        <end position="337"/>
    </location>
</feature>
<dbReference type="OrthoDB" id="5342292at2759"/>
<comment type="caution">
    <text evidence="9">The sequence shown here is derived from an EMBL/GenBank/DDBJ whole genome shotgun (WGS) entry which is preliminary data.</text>
</comment>
<feature type="transmembrane region" description="Helical" evidence="7">
    <location>
        <begin position="260"/>
        <end position="278"/>
    </location>
</feature>
<dbReference type="GO" id="GO:0016020">
    <property type="term" value="C:membrane"/>
    <property type="evidence" value="ECO:0007669"/>
    <property type="project" value="UniProtKB-SubCell"/>
</dbReference>
<feature type="transmembrane region" description="Helical" evidence="7">
    <location>
        <begin position="136"/>
        <end position="159"/>
    </location>
</feature>
<evidence type="ECO:0000256" key="2">
    <source>
        <dbReference type="ARBA" id="ARBA00022692"/>
    </source>
</evidence>
<feature type="transmembrane region" description="Helical" evidence="7">
    <location>
        <begin position="101"/>
        <end position="124"/>
    </location>
</feature>
<dbReference type="EMBL" id="JAPZBS010000009">
    <property type="protein sequence ID" value="KAJ5358753.1"/>
    <property type="molecule type" value="Genomic_DNA"/>
</dbReference>
<name>A0A9W9RJL6_9EURO</name>
<comment type="similarity">
    <text evidence="5">Belongs to the SAT4 family.</text>
</comment>
<evidence type="ECO:0000256" key="4">
    <source>
        <dbReference type="ARBA" id="ARBA00023136"/>
    </source>
</evidence>
<feature type="domain" description="Rhodopsin" evidence="8">
    <location>
        <begin position="42"/>
        <end position="280"/>
    </location>
</feature>
<reference evidence="9" key="2">
    <citation type="journal article" date="2023" name="IMA Fungus">
        <title>Comparative genomic study of the Penicillium genus elucidates a diverse pangenome and 15 lateral gene transfer events.</title>
        <authorList>
            <person name="Petersen C."/>
            <person name="Sorensen T."/>
            <person name="Nielsen M.R."/>
            <person name="Sondergaard T.E."/>
            <person name="Sorensen J.L."/>
            <person name="Fitzpatrick D.A."/>
            <person name="Frisvad J.C."/>
            <person name="Nielsen K.L."/>
        </authorList>
    </citation>
    <scope>NUCLEOTIDE SEQUENCE</scope>
    <source>
        <strain evidence="9">IBT 29864</strain>
    </source>
</reference>
<gene>
    <name evidence="9" type="ORF">N7496_011166</name>
</gene>
<feature type="compositionally biased region" description="Polar residues" evidence="6">
    <location>
        <begin position="328"/>
        <end position="337"/>
    </location>
</feature>
<sequence length="374" mass="41352">MQLPSSLELRDVGDASIDRSVQTWNYVCQSLCIIGMTLFFGLRVYTRCFILSGFGKEDWVCLAAWFLGVCYSIIALIMGHYGGGLHYSDVAPNNRISFQKTVYVTMVMYGPTAYLTKVLLLWIMARVFSPFRKSVLFIYGFMVLMLGYYIPAVIVKIRICNPISLFWDVNVDGTCLDETSIILADAVVSCVSDLIILFLPLPLTMTLQMSKKKKMRVIAILGAGGLAVAASIIRLILIVLTGQSKDATLAFMRINMLGNAEIAIGVICTCLPALSALLKRALNEYSSDKQTHESEYKLSSMRNQTKTERSRKQITVQEAESDEDMLVSNAQSNPTQTTIYGDAEERGFSHAATMGGIGITRTVNVSTSVESRPQ</sequence>
<keyword evidence="3 7" id="KW-1133">Transmembrane helix</keyword>
<keyword evidence="10" id="KW-1185">Reference proteome</keyword>